<dbReference type="Pfam" id="PF01035">
    <property type="entry name" value="DNA_binding_1"/>
    <property type="match status" value="1"/>
</dbReference>
<dbReference type="EMBL" id="AOCG01000003">
    <property type="protein sequence ID" value="EUJ20937.1"/>
    <property type="molecule type" value="Genomic_DNA"/>
</dbReference>
<dbReference type="GO" id="GO:0006281">
    <property type="term" value="P:DNA repair"/>
    <property type="evidence" value="ECO:0007669"/>
    <property type="project" value="UniProtKB-KW"/>
</dbReference>
<dbReference type="InterPro" id="IPR052520">
    <property type="entry name" value="ATL_DNA_repair"/>
</dbReference>
<dbReference type="PANTHER" id="PTHR42942:SF1">
    <property type="entry name" value="ALKYLTRANSFERASE-LIKE PROTEIN 1"/>
    <property type="match status" value="1"/>
</dbReference>
<keyword evidence="9" id="KW-1185">Reference proteome</keyword>
<dbReference type="NCBIfam" id="TIGR00589">
    <property type="entry name" value="ogt"/>
    <property type="match status" value="1"/>
</dbReference>
<evidence type="ECO:0000256" key="4">
    <source>
        <dbReference type="ARBA" id="ARBA00022763"/>
    </source>
</evidence>
<dbReference type="RefSeq" id="WP_036071081.1">
    <property type="nucleotide sequence ID" value="NZ_AOCG01000003.1"/>
</dbReference>
<dbReference type="Gene3D" id="1.10.10.10">
    <property type="entry name" value="Winged helix-like DNA-binding domain superfamily/Winged helix DNA-binding domain"/>
    <property type="match status" value="1"/>
</dbReference>
<dbReference type="InterPro" id="IPR036388">
    <property type="entry name" value="WH-like_DNA-bd_sf"/>
</dbReference>
<gene>
    <name evidence="8" type="ORF">MAQA_03056</name>
</gene>
<evidence type="ECO:0000256" key="3">
    <source>
        <dbReference type="ARBA" id="ARBA00022679"/>
    </source>
</evidence>
<sequence length="101" mass="11469">MAKPEFIQAVYDIILQIPEGKVTTYGQIAYMTGHPKNARLVGNVLKHTDRSLDMPCHRVVNSSGRTVPGWDDQIRLLKKEQVPFKENGCVNLKICFWQGQT</sequence>
<dbReference type="SUPFAM" id="SSF46767">
    <property type="entry name" value="Methylated DNA-protein cysteine methyltransferase, C-terminal domain"/>
    <property type="match status" value="1"/>
</dbReference>
<keyword evidence="4" id="KW-0227">DNA damage</keyword>
<evidence type="ECO:0000256" key="5">
    <source>
        <dbReference type="ARBA" id="ARBA00023204"/>
    </source>
</evidence>
<feature type="domain" description="Methylated-DNA-[protein]-cysteine S-methyltransferase DNA binding" evidence="7">
    <location>
        <begin position="5"/>
        <end position="82"/>
    </location>
</feature>
<keyword evidence="2 8" id="KW-0489">Methyltransferase</keyword>
<evidence type="ECO:0000256" key="6">
    <source>
        <dbReference type="ARBA" id="ARBA00049348"/>
    </source>
</evidence>
<dbReference type="PROSITE" id="PS00374">
    <property type="entry name" value="MGMT"/>
    <property type="match status" value="1"/>
</dbReference>
<comment type="catalytic activity">
    <reaction evidence="6">
        <text>a 6-O-methyl-2'-deoxyguanosine in DNA + L-cysteinyl-[protein] = S-methyl-L-cysteinyl-[protein] + a 2'-deoxyguanosine in DNA</text>
        <dbReference type="Rhea" id="RHEA:24000"/>
        <dbReference type="Rhea" id="RHEA-COMP:10131"/>
        <dbReference type="Rhea" id="RHEA-COMP:10132"/>
        <dbReference type="Rhea" id="RHEA-COMP:11367"/>
        <dbReference type="Rhea" id="RHEA-COMP:11368"/>
        <dbReference type="ChEBI" id="CHEBI:29950"/>
        <dbReference type="ChEBI" id="CHEBI:82612"/>
        <dbReference type="ChEBI" id="CHEBI:85445"/>
        <dbReference type="ChEBI" id="CHEBI:85448"/>
        <dbReference type="EC" id="2.1.1.63"/>
    </reaction>
</comment>
<dbReference type="OrthoDB" id="9789813at2"/>
<dbReference type="STRING" id="1265818.MAQA_03056"/>
<dbReference type="GO" id="GO:0032259">
    <property type="term" value="P:methylation"/>
    <property type="evidence" value="ECO:0007669"/>
    <property type="project" value="UniProtKB-KW"/>
</dbReference>
<dbReference type="PANTHER" id="PTHR42942">
    <property type="entry name" value="6-O-METHYLGUANINE DNA METHYLTRANSFERASE"/>
    <property type="match status" value="1"/>
</dbReference>
<accession>W7B4X3</accession>
<reference evidence="8 9" key="1">
    <citation type="journal article" date="2014" name="Int. J. Syst. Evol. Microbiol.">
        <title>Listeria floridensis sp. nov., Listeria aquatica sp. nov., Listeria cornellensis sp. nov., Listeria riparia sp. nov. and Listeria grandensis sp. nov., from agricultural and natural environments.</title>
        <authorList>
            <person name="den Bakker H.C."/>
            <person name="Warchocki S."/>
            <person name="Wright E.M."/>
            <person name="Allred A.F."/>
            <person name="Ahlstrom C."/>
            <person name="Manuel C.S."/>
            <person name="Stasiewicz M.J."/>
            <person name="Burrell A."/>
            <person name="Roof S."/>
            <person name="Strawn L."/>
            <person name="Fortes E.D."/>
            <person name="Nightingale K.K."/>
            <person name="Kephart D."/>
            <person name="Wiedmann M."/>
        </authorList>
    </citation>
    <scope>NUCLEOTIDE SEQUENCE [LARGE SCALE GENOMIC DNA]</scope>
    <source>
        <strain evidence="8 9">FSL S10-1188</strain>
    </source>
</reference>
<dbReference type="GO" id="GO:0003908">
    <property type="term" value="F:methylated-DNA-[protein]-cysteine S-methyltransferase activity"/>
    <property type="evidence" value="ECO:0007669"/>
    <property type="project" value="UniProtKB-EC"/>
</dbReference>
<dbReference type="PATRIC" id="fig|1265818.5.peg.616"/>
<proteinExistence type="predicted"/>
<dbReference type="InterPro" id="IPR036217">
    <property type="entry name" value="MethylDNA_cys_MeTrfase_DNAb"/>
</dbReference>
<keyword evidence="3 8" id="KW-0808">Transferase</keyword>
<keyword evidence="5" id="KW-0234">DNA repair</keyword>
<evidence type="ECO:0000313" key="8">
    <source>
        <dbReference type="EMBL" id="EUJ20937.1"/>
    </source>
</evidence>
<dbReference type="InterPro" id="IPR014048">
    <property type="entry name" value="MethylDNA_cys_MeTrfase_DNA-bd"/>
</dbReference>
<protein>
    <submittedName>
        <fullName evidence="8">Methylated-DNA--protein-cysteine methyltransferase</fullName>
    </submittedName>
</protein>
<dbReference type="InterPro" id="IPR001497">
    <property type="entry name" value="MethylDNA_cys_MeTrfase_AS"/>
</dbReference>
<evidence type="ECO:0000313" key="9">
    <source>
        <dbReference type="Proteomes" id="UP000019246"/>
    </source>
</evidence>
<dbReference type="AlphaFoldDB" id="W7B4X3"/>
<evidence type="ECO:0000256" key="1">
    <source>
        <dbReference type="ARBA" id="ARBA00001286"/>
    </source>
</evidence>
<organism evidence="8 9">
    <name type="scientific">Listeria aquatica FSL S10-1188</name>
    <dbReference type="NCBI Taxonomy" id="1265818"/>
    <lineage>
        <taxon>Bacteria</taxon>
        <taxon>Bacillati</taxon>
        <taxon>Bacillota</taxon>
        <taxon>Bacilli</taxon>
        <taxon>Bacillales</taxon>
        <taxon>Listeriaceae</taxon>
        <taxon>Listeria</taxon>
    </lineage>
</organism>
<dbReference type="Proteomes" id="UP000019246">
    <property type="component" value="Unassembled WGS sequence"/>
</dbReference>
<evidence type="ECO:0000256" key="2">
    <source>
        <dbReference type="ARBA" id="ARBA00022603"/>
    </source>
</evidence>
<evidence type="ECO:0000259" key="7">
    <source>
        <dbReference type="Pfam" id="PF01035"/>
    </source>
</evidence>
<comment type="caution">
    <text evidence="8">The sequence shown here is derived from an EMBL/GenBank/DDBJ whole genome shotgun (WGS) entry which is preliminary data.</text>
</comment>
<dbReference type="CDD" id="cd06445">
    <property type="entry name" value="ATase"/>
    <property type="match status" value="1"/>
</dbReference>
<comment type="catalytic activity">
    <reaction evidence="1">
        <text>a 4-O-methyl-thymidine in DNA + L-cysteinyl-[protein] = a thymidine in DNA + S-methyl-L-cysteinyl-[protein]</text>
        <dbReference type="Rhea" id="RHEA:53428"/>
        <dbReference type="Rhea" id="RHEA-COMP:10131"/>
        <dbReference type="Rhea" id="RHEA-COMP:10132"/>
        <dbReference type="Rhea" id="RHEA-COMP:13555"/>
        <dbReference type="Rhea" id="RHEA-COMP:13556"/>
        <dbReference type="ChEBI" id="CHEBI:29950"/>
        <dbReference type="ChEBI" id="CHEBI:82612"/>
        <dbReference type="ChEBI" id="CHEBI:137386"/>
        <dbReference type="ChEBI" id="CHEBI:137387"/>
        <dbReference type="EC" id="2.1.1.63"/>
    </reaction>
</comment>
<name>W7B4X3_9LIST</name>